<dbReference type="InterPro" id="IPR016130">
    <property type="entry name" value="Tyr_Pase_AS"/>
</dbReference>
<feature type="domain" description="Tyrosine-protein phosphatase" evidence="3">
    <location>
        <begin position="548"/>
        <end position="714"/>
    </location>
</feature>
<keyword evidence="1" id="KW-0378">Hydrolase</keyword>
<keyword evidence="6" id="KW-1185">Reference proteome</keyword>
<dbReference type="Gene3D" id="3.90.190.10">
    <property type="entry name" value="Protein tyrosine phosphatase superfamily"/>
    <property type="match status" value="1"/>
</dbReference>
<evidence type="ECO:0000256" key="1">
    <source>
        <dbReference type="ARBA" id="ARBA00022801"/>
    </source>
</evidence>
<sequence length="750" mass="86317">MSHHWRDNSNLAPQWPVLKVSQEQLCGLMDWHYRHPLPECEHVFPWLHGVHSENHTQREFLSSLKEFTSVERNQFDSLTHQRIPVISRGLIPVRSTLLPSELYKKSGVLKGSVDPQEILCPLDVSKDDLLTLLRNLLAELKISDDDVLNTLFEDCGVMGLLPLFRNLDPQRGISLRNFHIQVSKMAQISDLAVYCFNDHLKGEDSSCCCEPVSRLLYFAQLKHSIDHPELVDPMYQTLLVENCNLEFFRDSKHARFLAMDAIPTMALAHLKGRCFSDYDIDLFQSWESDYLMREKIEISKMSSATPIYGNVWLGNTINFECHKQKGYHPVHKSRDTSIPLYVDPENSTVRLNVTDFTDHDESVLLNPPGADWSLYVDCTDGAGFPPLTTVEYLIEEDDDTTKNLNMRFPPSGSLGIGDCNDNDIRTIVNVCKLLYTRSLKGHSSLIYCTDGYTESSLLATCFLIYATGLPLDEVAVELHKNLGRPFFLFPTDTQLLSRLQPILLHYSPQNKELEFNAHIAEDMSTDFIYKQLFLPRSMSWFVQISGSLPSRILPHLYLGSLTHANSFDLLQELDISYIVSVGESLVWLDNEPDIKREVINPNITVLSGFKNAPIKKLMCVSNVQDDGIDMLTHNLSDILELIDEAYHQRDKLLVHCRVGVSRSATVCIAEVMRRLNVNLIRAYIFVRVRRLNIIIQPNLRFMYELVKWEESVRLSKRCHRIPDYDQWLRDVDWHILCREIDALNKAYIRF</sequence>
<evidence type="ECO:0000313" key="5">
    <source>
        <dbReference type="EMBL" id="ODV73186.1"/>
    </source>
</evidence>
<dbReference type="InterPro" id="IPR000340">
    <property type="entry name" value="Dual-sp_phosphatase_cat-dom"/>
</dbReference>
<evidence type="ECO:0000313" key="6">
    <source>
        <dbReference type="Proteomes" id="UP000094389"/>
    </source>
</evidence>
<evidence type="ECO:0000259" key="3">
    <source>
        <dbReference type="PROSITE" id="PS50054"/>
    </source>
</evidence>
<dbReference type="InterPro" id="IPR029021">
    <property type="entry name" value="Prot-tyrosine_phosphatase-like"/>
</dbReference>
<dbReference type="InterPro" id="IPR000387">
    <property type="entry name" value="Tyr_Pase_dom"/>
</dbReference>
<keyword evidence="2" id="KW-0904">Protein phosphatase</keyword>
<dbReference type="AlphaFoldDB" id="A0A1E4S113"/>
<reference evidence="5 6" key="1">
    <citation type="journal article" date="2016" name="Proc. Natl. Acad. Sci. U.S.A.">
        <title>Comparative genomics of biotechnologically important yeasts.</title>
        <authorList>
            <person name="Riley R."/>
            <person name="Haridas S."/>
            <person name="Wolfe K.H."/>
            <person name="Lopes M.R."/>
            <person name="Hittinger C.T."/>
            <person name="Goeker M."/>
            <person name="Salamov A.A."/>
            <person name="Wisecaver J.H."/>
            <person name="Long T.M."/>
            <person name="Calvey C.H."/>
            <person name="Aerts A.L."/>
            <person name="Barry K.W."/>
            <person name="Choi C."/>
            <person name="Clum A."/>
            <person name="Coughlan A.Y."/>
            <person name="Deshpande S."/>
            <person name="Douglass A.P."/>
            <person name="Hanson S.J."/>
            <person name="Klenk H.-P."/>
            <person name="LaButti K.M."/>
            <person name="Lapidus A."/>
            <person name="Lindquist E.A."/>
            <person name="Lipzen A.M."/>
            <person name="Meier-Kolthoff J.P."/>
            <person name="Ohm R.A."/>
            <person name="Otillar R.P."/>
            <person name="Pangilinan J.L."/>
            <person name="Peng Y."/>
            <person name="Rokas A."/>
            <person name="Rosa C.A."/>
            <person name="Scheuner C."/>
            <person name="Sibirny A.A."/>
            <person name="Slot J.C."/>
            <person name="Stielow J.B."/>
            <person name="Sun H."/>
            <person name="Kurtzman C.P."/>
            <person name="Blackwell M."/>
            <person name="Grigoriev I.V."/>
            <person name="Jeffries T.W."/>
        </authorList>
    </citation>
    <scope>NUCLEOTIDE SEQUENCE [LARGE SCALE GENOMIC DNA]</scope>
    <source>
        <strain evidence="6">ATCC 18201 / CBS 1600 / BCRC 20928 / JCM 3617 / NBRC 0987 / NRRL Y-1542</strain>
    </source>
</reference>
<dbReference type="PROSITE" id="PS50054">
    <property type="entry name" value="TYR_PHOSPHATASE_DUAL"/>
    <property type="match status" value="1"/>
</dbReference>
<feature type="domain" description="Tyrosine specific protein phosphatases" evidence="4">
    <location>
        <begin position="636"/>
        <end position="701"/>
    </location>
</feature>
<dbReference type="SUPFAM" id="SSF52799">
    <property type="entry name" value="(Phosphotyrosine protein) phosphatases II"/>
    <property type="match status" value="2"/>
</dbReference>
<dbReference type="InterPro" id="IPR020422">
    <property type="entry name" value="TYR_PHOSPHATASE_DUAL_dom"/>
</dbReference>
<evidence type="ECO:0000259" key="4">
    <source>
        <dbReference type="PROSITE" id="PS50056"/>
    </source>
</evidence>
<organism evidence="5 6">
    <name type="scientific">Cyberlindnera jadinii (strain ATCC 18201 / CBS 1600 / BCRC 20928 / JCM 3617 / NBRC 0987 / NRRL Y-1542)</name>
    <name type="common">Torula yeast</name>
    <name type="synonym">Candida utilis</name>
    <dbReference type="NCBI Taxonomy" id="983966"/>
    <lineage>
        <taxon>Eukaryota</taxon>
        <taxon>Fungi</taxon>
        <taxon>Dikarya</taxon>
        <taxon>Ascomycota</taxon>
        <taxon>Saccharomycotina</taxon>
        <taxon>Saccharomycetes</taxon>
        <taxon>Phaffomycetales</taxon>
        <taxon>Phaffomycetaceae</taxon>
        <taxon>Cyberlindnera</taxon>
    </lineage>
</organism>
<dbReference type="STRING" id="983966.A0A1E4S113"/>
<dbReference type="PROSITE" id="PS50056">
    <property type="entry name" value="TYR_PHOSPHATASE_2"/>
    <property type="match status" value="1"/>
</dbReference>
<dbReference type="PROSITE" id="PS00383">
    <property type="entry name" value="TYR_PHOSPHATASE_1"/>
    <property type="match status" value="1"/>
</dbReference>
<gene>
    <name evidence="5" type="ORF">CYBJADRAFT_127984</name>
</gene>
<dbReference type="Pfam" id="PF00782">
    <property type="entry name" value="DSPc"/>
    <property type="match status" value="1"/>
</dbReference>
<evidence type="ECO:0000256" key="2">
    <source>
        <dbReference type="ARBA" id="ARBA00022912"/>
    </source>
</evidence>
<dbReference type="GO" id="GO:0005634">
    <property type="term" value="C:nucleus"/>
    <property type="evidence" value="ECO:0007669"/>
    <property type="project" value="GOC"/>
</dbReference>
<dbReference type="OrthoDB" id="273181at2759"/>
<dbReference type="GeneID" id="30987126"/>
<dbReference type="PANTHER" id="PTHR47550">
    <property type="entry name" value="DUAL SPECIFICITY PROTEIN PHOSPHATASE PPS1"/>
    <property type="match status" value="1"/>
</dbReference>
<protein>
    <submittedName>
        <fullName evidence="5">Uncharacterized protein</fullName>
    </submittedName>
</protein>
<dbReference type="PANTHER" id="PTHR47550:SF1">
    <property type="entry name" value="DUAL SPECIFICITY PROTEIN PHOSPHATASE PPS1"/>
    <property type="match status" value="1"/>
</dbReference>
<dbReference type="RefSeq" id="XP_020070225.1">
    <property type="nucleotide sequence ID" value="XM_020212730.1"/>
</dbReference>
<dbReference type="GO" id="GO:0008138">
    <property type="term" value="F:protein tyrosine/serine/threonine phosphatase activity"/>
    <property type="evidence" value="ECO:0007669"/>
    <property type="project" value="TreeGrafter"/>
</dbReference>
<proteinExistence type="predicted"/>
<dbReference type="OMA" id="NKPYSRQ"/>
<dbReference type="Proteomes" id="UP000094389">
    <property type="component" value="Unassembled WGS sequence"/>
</dbReference>
<name>A0A1E4S113_CYBJN</name>
<dbReference type="InterPro" id="IPR053239">
    <property type="entry name" value="Dual_spec_PTase"/>
</dbReference>
<dbReference type="SMART" id="SM00195">
    <property type="entry name" value="DSPc"/>
    <property type="match status" value="1"/>
</dbReference>
<accession>A0A1E4S113</accession>
<dbReference type="GO" id="GO:0033260">
    <property type="term" value="P:nuclear DNA replication"/>
    <property type="evidence" value="ECO:0007669"/>
    <property type="project" value="TreeGrafter"/>
</dbReference>
<dbReference type="EMBL" id="KV453931">
    <property type="protein sequence ID" value="ODV73186.1"/>
    <property type="molecule type" value="Genomic_DNA"/>
</dbReference>